<reference evidence="8" key="1">
    <citation type="journal article" date="2021" name="PeerJ">
        <title>Extensive microbial diversity within the chicken gut microbiome revealed by metagenomics and culture.</title>
        <authorList>
            <person name="Gilroy R."/>
            <person name="Ravi A."/>
            <person name="Getino M."/>
            <person name="Pursley I."/>
            <person name="Horton D.L."/>
            <person name="Alikhan N.F."/>
            <person name="Baker D."/>
            <person name="Gharbi K."/>
            <person name="Hall N."/>
            <person name="Watson M."/>
            <person name="Adriaenssens E.M."/>
            <person name="Foster-Nyarko E."/>
            <person name="Jarju S."/>
            <person name="Secka A."/>
            <person name="Antonio M."/>
            <person name="Oren A."/>
            <person name="Chaudhuri R.R."/>
            <person name="La Ragione R."/>
            <person name="Hildebrand F."/>
            <person name="Pallen M.J."/>
        </authorList>
    </citation>
    <scope>NUCLEOTIDE SEQUENCE</scope>
    <source>
        <strain evidence="8">F6-6636</strain>
    </source>
</reference>
<sequence>MRNNEQKVANHFVYWIIGVLAALFVIVMFMGVRYVKLAFKPVNAHNNRIVAVDIPVGASNKQIGQILEKDKVIRSSTVFNYYTRVHNYTDFQAGTYNFKQSMSMDDILNKLQNGATAQSQAIAKILVREGVTIDQIGDVIQKTHSKTGFTKEQFLKLMKNQKFLNKLAKKYPELLSSSMASKDVRYHLEGYLYPLTYSVYEGESLEQVVTQMVKAENDVLKPYYSQIKKDNLTVQQFLTLASLVEREGVTDKDRRMIAGVFLNRLAVGMPLQSDISLMYALNKHKTKLTYKDIEVNSPYNLYKHKGFGPGPFNSPSLNSMQAVLHPLDRDKDYLYFVANMKTGKVTYSRTYGQHLEKSDKLGLD</sequence>
<evidence type="ECO:0000256" key="5">
    <source>
        <dbReference type="ARBA" id="ARBA00023239"/>
    </source>
</evidence>
<proteinExistence type="inferred from homology"/>
<comment type="caution">
    <text evidence="8">The sequence shown here is derived from an EMBL/GenBank/DDBJ whole genome shotgun (WGS) entry which is preliminary data.</text>
</comment>
<evidence type="ECO:0000256" key="2">
    <source>
        <dbReference type="ARBA" id="ARBA00022692"/>
    </source>
</evidence>
<evidence type="ECO:0000256" key="3">
    <source>
        <dbReference type="ARBA" id="ARBA00022989"/>
    </source>
</evidence>
<keyword evidence="3 7" id="KW-1133">Transmembrane helix</keyword>
<dbReference type="GO" id="GO:0009252">
    <property type="term" value="P:peptidoglycan biosynthetic process"/>
    <property type="evidence" value="ECO:0007669"/>
    <property type="project" value="UniProtKB-UniRule"/>
</dbReference>
<dbReference type="GO" id="GO:0005886">
    <property type="term" value="C:plasma membrane"/>
    <property type="evidence" value="ECO:0007669"/>
    <property type="project" value="UniProtKB-SubCell"/>
</dbReference>
<protein>
    <recommendedName>
        <fullName evidence="7">Endolytic murein transglycosylase</fullName>
        <ecNumber evidence="7">4.2.2.29</ecNumber>
    </recommendedName>
    <alternativeName>
        <fullName evidence="7">Peptidoglycan lytic transglycosylase</fullName>
    </alternativeName>
    <alternativeName>
        <fullName evidence="7">Peptidoglycan polymerization terminase</fullName>
    </alternativeName>
</protein>
<comment type="catalytic activity">
    <reaction evidence="7">
        <text>a peptidoglycan chain = a peptidoglycan chain with N-acetyl-1,6-anhydromuramyl-[peptide] at the reducing end + a peptidoglycan chain with N-acetylglucosamine at the non-reducing end.</text>
        <dbReference type="EC" id="4.2.2.29"/>
    </reaction>
</comment>
<keyword evidence="4 7" id="KW-0472">Membrane</keyword>
<comment type="function">
    <text evidence="7">Functions as a peptidoglycan terminase that cleaves nascent peptidoglycan strands endolytically to terminate their elongation.</text>
</comment>
<comment type="similarity">
    <text evidence="7">Belongs to the transglycosylase MltG family.</text>
</comment>
<keyword evidence="2 7" id="KW-0812">Transmembrane</keyword>
<comment type="subcellular location">
    <subcellularLocation>
        <location evidence="7">Cell membrane</location>
        <topology evidence="7">Single-pass membrane protein</topology>
    </subcellularLocation>
</comment>
<dbReference type="GO" id="GO:0008932">
    <property type="term" value="F:lytic endotransglycosylase activity"/>
    <property type="evidence" value="ECO:0007669"/>
    <property type="project" value="UniProtKB-UniRule"/>
</dbReference>
<organism evidence="8 9">
    <name type="scientific">Candidatus Paralactobacillus gallistercoris</name>
    <dbReference type="NCBI Taxonomy" id="2838724"/>
    <lineage>
        <taxon>Bacteria</taxon>
        <taxon>Bacillati</taxon>
        <taxon>Bacillota</taxon>
        <taxon>Bacilli</taxon>
        <taxon>Lactobacillales</taxon>
        <taxon>Lactobacillaceae</taxon>
        <taxon>Lactobacillus</taxon>
    </lineage>
</organism>
<dbReference type="Proteomes" id="UP000777303">
    <property type="component" value="Unassembled WGS sequence"/>
</dbReference>
<feature type="site" description="Important for catalytic activity" evidence="7">
    <location>
        <position position="247"/>
    </location>
</feature>
<keyword evidence="6 7" id="KW-0961">Cell wall biogenesis/degradation</keyword>
<evidence type="ECO:0000256" key="1">
    <source>
        <dbReference type="ARBA" id="ARBA00022475"/>
    </source>
</evidence>
<evidence type="ECO:0000313" key="8">
    <source>
        <dbReference type="EMBL" id="MBU3851449.1"/>
    </source>
</evidence>
<name>A0A948TIN5_9LACO</name>
<evidence type="ECO:0000256" key="7">
    <source>
        <dbReference type="HAMAP-Rule" id="MF_02065"/>
    </source>
</evidence>
<dbReference type="EC" id="4.2.2.29" evidence="7"/>
<keyword evidence="1 7" id="KW-1003">Cell membrane</keyword>
<dbReference type="HAMAP" id="MF_02065">
    <property type="entry name" value="MltG"/>
    <property type="match status" value="1"/>
</dbReference>
<evidence type="ECO:0000313" key="9">
    <source>
        <dbReference type="Proteomes" id="UP000777303"/>
    </source>
</evidence>
<gene>
    <name evidence="7 8" type="primary">mltG</name>
    <name evidence="8" type="ORF">H9901_01960</name>
</gene>
<dbReference type="NCBIfam" id="TIGR00247">
    <property type="entry name" value="endolytic transglycosylase MltG"/>
    <property type="match status" value="1"/>
</dbReference>
<feature type="transmembrane region" description="Helical" evidence="7">
    <location>
        <begin position="12"/>
        <end position="32"/>
    </location>
</feature>
<dbReference type="EMBL" id="JAHLFS010000028">
    <property type="protein sequence ID" value="MBU3851449.1"/>
    <property type="molecule type" value="Genomic_DNA"/>
</dbReference>
<evidence type="ECO:0000256" key="6">
    <source>
        <dbReference type="ARBA" id="ARBA00023316"/>
    </source>
</evidence>
<dbReference type="PANTHER" id="PTHR30518:SF2">
    <property type="entry name" value="ENDOLYTIC MUREIN TRANSGLYCOSYLASE"/>
    <property type="match status" value="1"/>
</dbReference>
<dbReference type="PANTHER" id="PTHR30518">
    <property type="entry name" value="ENDOLYTIC MUREIN TRANSGLYCOSYLASE"/>
    <property type="match status" value="1"/>
</dbReference>
<keyword evidence="5 7" id="KW-0456">Lyase</keyword>
<dbReference type="Gene3D" id="3.30.1490.480">
    <property type="entry name" value="Endolytic murein transglycosylase"/>
    <property type="match status" value="1"/>
</dbReference>
<reference evidence="8" key="2">
    <citation type="submission" date="2021-04" db="EMBL/GenBank/DDBJ databases">
        <authorList>
            <person name="Gilroy R."/>
        </authorList>
    </citation>
    <scope>NUCLEOTIDE SEQUENCE</scope>
    <source>
        <strain evidence="8">F6-6636</strain>
    </source>
</reference>
<dbReference type="GO" id="GO:0071555">
    <property type="term" value="P:cell wall organization"/>
    <property type="evidence" value="ECO:0007669"/>
    <property type="project" value="UniProtKB-KW"/>
</dbReference>
<dbReference type="InterPro" id="IPR003770">
    <property type="entry name" value="MLTG-like"/>
</dbReference>
<dbReference type="CDD" id="cd08010">
    <property type="entry name" value="MltG_like"/>
    <property type="match status" value="1"/>
</dbReference>
<dbReference type="AlphaFoldDB" id="A0A948TIN5"/>
<evidence type="ECO:0000256" key="4">
    <source>
        <dbReference type="ARBA" id="ARBA00023136"/>
    </source>
</evidence>
<accession>A0A948TIN5</accession>
<dbReference type="Pfam" id="PF02618">
    <property type="entry name" value="YceG"/>
    <property type="match status" value="1"/>
</dbReference>